<keyword evidence="2" id="KW-1185">Reference proteome</keyword>
<dbReference type="AlphaFoldDB" id="A0AAV0NA40"/>
<evidence type="ECO:0000313" key="1">
    <source>
        <dbReference type="EMBL" id="CAI0455211.1"/>
    </source>
</evidence>
<evidence type="ECO:0000313" key="2">
    <source>
        <dbReference type="Proteomes" id="UP001154282"/>
    </source>
</evidence>
<protein>
    <submittedName>
        <fullName evidence="1">Uncharacterized protein</fullName>
    </submittedName>
</protein>
<dbReference type="Proteomes" id="UP001154282">
    <property type="component" value="Unassembled WGS sequence"/>
</dbReference>
<accession>A0AAV0NA40</accession>
<comment type="caution">
    <text evidence="1">The sequence shown here is derived from an EMBL/GenBank/DDBJ whole genome shotgun (WGS) entry which is preliminary data.</text>
</comment>
<sequence>MQGSFEARELGWSTLLRGC</sequence>
<organism evidence="1 2">
    <name type="scientific">Linum tenue</name>
    <dbReference type="NCBI Taxonomy" id="586396"/>
    <lineage>
        <taxon>Eukaryota</taxon>
        <taxon>Viridiplantae</taxon>
        <taxon>Streptophyta</taxon>
        <taxon>Embryophyta</taxon>
        <taxon>Tracheophyta</taxon>
        <taxon>Spermatophyta</taxon>
        <taxon>Magnoliopsida</taxon>
        <taxon>eudicotyledons</taxon>
        <taxon>Gunneridae</taxon>
        <taxon>Pentapetalae</taxon>
        <taxon>rosids</taxon>
        <taxon>fabids</taxon>
        <taxon>Malpighiales</taxon>
        <taxon>Linaceae</taxon>
        <taxon>Linum</taxon>
    </lineage>
</organism>
<proteinExistence type="predicted"/>
<reference evidence="1" key="1">
    <citation type="submission" date="2022-08" db="EMBL/GenBank/DDBJ databases">
        <authorList>
            <person name="Gutierrez-Valencia J."/>
        </authorList>
    </citation>
    <scope>NUCLEOTIDE SEQUENCE</scope>
</reference>
<gene>
    <name evidence="1" type="ORF">LITE_LOCUS32249</name>
</gene>
<dbReference type="EMBL" id="CAMGYJ010000008">
    <property type="protein sequence ID" value="CAI0455211.1"/>
    <property type="molecule type" value="Genomic_DNA"/>
</dbReference>
<name>A0AAV0NA40_9ROSI</name>